<accession>A0AAV9GDW0</accession>
<feature type="domain" description="Protein kinase" evidence="1">
    <location>
        <begin position="1"/>
        <end position="216"/>
    </location>
</feature>
<dbReference type="AlphaFoldDB" id="A0AAV9GDW0"/>
<evidence type="ECO:0000259" key="1">
    <source>
        <dbReference type="PROSITE" id="PS50011"/>
    </source>
</evidence>
<keyword evidence="3" id="KW-1185">Reference proteome</keyword>
<dbReference type="GO" id="GO:0044773">
    <property type="term" value="P:mitotic DNA damage checkpoint signaling"/>
    <property type="evidence" value="ECO:0007669"/>
    <property type="project" value="TreeGrafter"/>
</dbReference>
<proteinExistence type="predicted"/>
<gene>
    <name evidence="2" type="ORF">QBC34DRAFT_260378</name>
</gene>
<reference evidence="2" key="2">
    <citation type="submission" date="2023-05" db="EMBL/GenBank/DDBJ databases">
        <authorList>
            <consortium name="Lawrence Berkeley National Laboratory"/>
            <person name="Steindorff A."/>
            <person name="Hensen N."/>
            <person name="Bonometti L."/>
            <person name="Westerberg I."/>
            <person name="Brannstrom I.O."/>
            <person name="Guillou S."/>
            <person name="Cros-Aarteil S."/>
            <person name="Calhoun S."/>
            <person name="Haridas S."/>
            <person name="Kuo A."/>
            <person name="Mondo S."/>
            <person name="Pangilinan J."/>
            <person name="Riley R."/>
            <person name="Labutti K."/>
            <person name="Andreopoulos B."/>
            <person name="Lipzen A."/>
            <person name="Chen C."/>
            <person name="Yanf M."/>
            <person name="Daum C."/>
            <person name="Ng V."/>
            <person name="Clum A."/>
            <person name="Ohm R."/>
            <person name="Martin F."/>
            <person name="Silar P."/>
            <person name="Natvig D."/>
            <person name="Lalanne C."/>
            <person name="Gautier V."/>
            <person name="Ament-Velasquez S.L."/>
            <person name="Kruys A."/>
            <person name="Hutchinson M.I."/>
            <person name="Powell A.J."/>
            <person name="Barry K."/>
            <person name="Miller A.N."/>
            <person name="Grigoriev I.V."/>
            <person name="Debuchy R."/>
            <person name="Gladieux P."/>
            <person name="Thoren M.H."/>
            <person name="Johannesson H."/>
        </authorList>
    </citation>
    <scope>NUCLEOTIDE SEQUENCE</scope>
    <source>
        <strain evidence="2">PSN243</strain>
    </source>
</reference>
<dbReference type="EMBL" id="MU865958">
    <property type="protein sequence ID" value="KAK4446274.1"/>
    <property type="molecule type" value="Genomic_DNA"/>
</dbReference>
<dbReference type="InterPro" id="IPR000719">
    <property type="entry name" value="Prot_kinase_dom"/>
</dbReference>
<dbReference type="PROSITE" id="PS50011">
    <property type="entry name" value="PROTEIN_KINASE_DOM"/>
    <property type="match status" value="1"/>
</dbReference>
<dbReference type="PANTHER" id="PTHR44167:SF24">
    <property type="entry name" value="SERINE_THREONINE-PROTEIN KINASE CHK2"/>
    <property type="match status" value="1"/>
</dbReference>
<evidence type="ECO:0000313" key="2">
    <source>
        <dbReference type="EMBL" id="KAK4446274.1"/>
    </source>
</evidence>
<dbReference type="Gene3D" id="1.10.510.10">
    <property type="entry name" value="Transferase(Phosphotransferase) domain 1"/>
    <property type="match status" value="1"/>
</dbReference>
<name>A0AAV9GDW0_9PEZI</name>
<comment type="caution">
    <text evidence="2">The sequence shown here is derived from an EMBL/GenBank/DDBJ whole genome shotgun (WGS) entry which is preliminary data.</text>
</comment>
<evidence type="ECO:0000313" key="3">
    <source>
        <dbReference type="Proteomes" id="UP001321760"/>
    </source>
</evidence>
<dbReference type="GO" id="GO:0005634">
    <property type="term" value="C:nucleus"/>
    <property type="evidence" value="ECO:0007669"/>
    <property type="project" value="TreeGrafter"/>
</dbReference>
<dbReference type="GO" id="GO:0004674">
    <property type="term" value="F:protein serine/threonine kinase activity"/>
    <property type="evidence" value="ECO:0007669"/>
    <property type="project" value="TreeGrafter"/>
</dbReference>
<dbReference type="PANTHER" id="PTHR44167">
    <property type="entry name" value="OVARIAN-SPECIFIC SERINE/THREONINE-PROTEIN KINASE LOK-RELATED"/>
    <property type="match status" value="1"/>
</dbReference>
<protein>
    <submittedName>
        <fullName evidence="2">Kinase-like domain-containing protein</fullName>
    </submittedName>
</protein>
<reference evidence="2" key="1">
    <citation type="journal article" date="2023" name="Mol. Phylogenet. Evol.">
        <title>Genome-scale phylogeny and comparative genomics of the fungal order Sordariales.</title>
        <authorList>
            <person name="Hensen N."/>
            <person name="Bonometti L."/>
            <person name="Westerberg I."/>
            <person name="Brannstrom I.O."/>
            <person name="Guillou S."/>
            <person name="Cros-Aarteil S."/>
            <person name="Calhoun S."/>
            <person name="Haridas S."/>
            <person name="Kuo A."/>
            <person name="Mondo S."/>
            <person name="Pangilinan J."/>
            <person name="Riley R."/>
            <person name="LaButti K."/>
            <person name="Andreopoulos B."/>
            <person name="Lipzen A."/>
            <person name="Chen C."/>
            <person name="Yan M."/>
            <person name="Daum C."/>
            <person name="Ng V."/>
            <person name="Clum A."/>
            <person name="Steindorff A."/>
            <person name="Ohm R.A."/>
            <person name="Martin F."/>
            <person name="Silar P."/>
            <person name="Natvig D.O."/>
            <person name="Lalanne C."/>
            <person name="Gautier V."/>
            <person name="Ament-Velasquez S.L."/>
            <person name="Kruys A."/>
            <person name="Hutchinson M.I."/>
            <person name="Powell A.J."/>
            <person name="Barry K."/>
            <person name="Miller A.N."/>
            <person name="Grigoriev I.V."/>
            <person name="Debuchy R."/>
            <person name="Gladieux P."/>
            <person name="Hiltunen Thoren M."/>
            <person name="Johannesson H."/>
        </authorList>
    </citation>
    <scope>NUCLEOTIDE SEQUENCE</scope>
    <source>
        <strain evidence="2">PSN243</strain>
    </source>
</reference>
<keyword evidence="2" id="KW-0418">Kinase</keyword>
<feature type="non-terminal residue" evidence="2">
    <location>
        <position position="216"/>
    </location>
</feature>
<dbReference type="InterPro" id="IPR011009">
    <property type="entry name" value="Kinase-like_dom_sf"/>
</dbReference>
<feature type="non-terminal residue" evidence="2">
    <location>
        <position position="1"/>
    </location>
</feature>
<dbReference type="Pfam" id="PF00069">
    <property type="entry name" value="Pkinase"/>
    <property type="match status" value="1"/>
</dbReference>
<organism evidence="2 3">
    <name type="scientific">Podospora aff. communis PSN243</name>
    <dbReference type="NCBI Taxonomy" id="3040156"/>
    <lineage>
        <taxon>Eukaryota</taxon>
        <taxon>Fungi</taxon>
        <taxon>Dikarya</taxon>
        <taxon>Ascomycota</taxon>
        <taxon>Pezizomycotina</taxon>
        <taxon>Sordariomycetes</taxon>
        <taxon>Sordariomycetidae</taxon>
        <taxon>Sordariales</taxon>
        <taxon>Podosporaceae</taxon>
        <taxon>Podospora</taxon>
    </lineage>
</organism>
<keyword evidence="2" id="KW-0808">Transferase</keyword>
<sequence>IGTSGLLYRFSTHLVYKSNVSPREAHLTETAGAAVTLPLVSRVVWKGARPETGTKAVIMELGRKFRGVDVPADQRAAVAVQMFELLERLHAKGIVHGDVKEGNFLWDRRDGKLRIVDFGSARFVEEDEGLWDGSFATEAYFAPGRMRGGKKKVAAPRVFDDYYALAVTLWGMYAERRPGRGQFNQKTIWRTDLAEVEDDMVREWIVKVLKMAGCRL</sequence>
<dbReference type="GO" id="GO:0005524">
    <property type="term" value="F:ATP binding"/>
    <property type="evidence" value="ECO:0007669"/>
    <property type="project" value="InterPro"/>
</dbReference>
<dbReference type="SUPFAM" id="SSF56112">
    <property type="entry name" value="Protein kinase-like (PK-like)"/>
    <property type="match status" value="1"/>
</dbReference>
<dbReference type="Proteomes" id="UP001321760">
    <property type="component" value="Unassembled WGS sequence"/>
</dbReference>